<protein>
    <recommendedName>
        <fullName evidence="4">DUF2846 domain-containing protein</fullName>
    </recommendedName>
</protein>
<dbReference type="PROSITE" id="PS51257">
    <property type="entry name" value="PROKAR_LIPOPROTEIN"/>
    <property type="match status" value="1"/>
</dbReference>
<comment type="caution">
    <text evidence="2">The sequence shown here is derived from an EMBL/GenBank/DDBJ whole genome shotgun (WGS) entry which is preliminary data.</text>
</comment>
<dbReference type="RefSeq" id="WP_138108668.1">
    <property type="nucleotide sequence ID" value="NZ_VBUC01000009.1"/>
</dbReference>
<dbReference type="EMBL" id="VBUC01000009">
    <property type="protein sequence ID" value="TLS99914.1"/>
    <property type="molecule type" value="Genomic_DNA"/>
</dbReference>
<sequence>MKRLSIVFLLAFLFAGCSQKEPNKVKELPHYNKEKVNLYLLNNETVLSNQVEFIYRIKSDNFNKNINVCYAQYSYTELEEGNYNIEVVQRAKRSPFSDRTDHEFFNSYLKKGETYILKIDKNHDTKSLGKLIAHNWLLDNSLDPKITILEVKKDEALNIFEDMRKHTNLFGKRPYPIKAEDSKTDDACSVQAFKNTF</sequence>
<keyword evidence="1" id="KW-0732">Signal</keyword>
<evidence type="ECO:0000256" key="1">
    <source>
        <dbReference type="SAM" id="SignalP"/>
    </source>
</evidence>
<proteinExistence type="predicted"/>
<feature type="signal peptide" evidence="1">
    <location>
        <begin position="1"/>
        <end position="20"/>
    </location>
</feature>
<organism evidence="2 3">
    <name type="scientific">Aliarcobacter cibarius</name>
    <dbReference type="NCBI Taxonomy" id="255507"/>
    <lineage>
        <taxon>Bacteria</taxon>
        <taxon>Pseudomonadati</taxon>
        <taxon>Campylobacterota</taxon>
        <taxon>Epsilonproteobacteria</taxon>
        <taxon>Campylobacterales</taxon>
        <taxon>Arcobacteraceae</taxon>
        <taxon>Aliarcobacter</taxon>
    </lineage>
</organism>
<name>A0ABY2V8R7_9BACT</name>
<gene>
    <name evidence="2" type="ORF">FE247_05125</name>
</gene>
<evidence type="ECO:0008006" key="4">
    <source>
        <dbReference type="Google" id="ProtNLM"/>
    </source>
</evidence>
<dbReference type="Proteomes" id="UP000305417">
    <property type="component" value="Unassembled WGS sequence"/>
</dbReference>
<keyword evidence="3" id="KW-1185">Reference proteome</keyword>
<accession>A0ABY2V8R7</accession>
<feature type="chain" id="PRO_5045306112" description="DUF2846 domain-containing protein" evidence="1">
    <location>
        <begin position="21"/>
        <end position="197"/>
    </location>
</feature>
<evidence type="ECO:0000313" key="2">
    <source>
        <dbReference type="EMBL" id="TLS99914.1"/>
    </source>
</evidence>
<evidence type="ECO:0000313" key="3">
    <source>
        <dbReference type="Proteomes" id="UP000305417"/>
    </source>
</evidence>
<reference evidence="2 3" key="1">
    <citation type="submission" date="2019-05" db="EMBL/GenBank/DDBJ databases">
        <title>Arcobacter cibarius and Arcobacter thereius providing challenges in identification an antibiotic susceptibility and Quinolone resistance.</title>
        <authorList>
            <person name="Busch A."/>
            <person name="Hanel I."/>
            <person name="Hotzel H."/>
            <person name="Tomaso H."/>
        </authorList>
    </citation>
    <scope>NUCLEOTIDE SEQUENCE [LARGE SCALE GENOMIC DNA]</scope>
    <source>
        <strain evidence="2 3">16CS0831-2</strain>
    </source>
</reference>